<feature type="compositionally biased region" description="Polar residues" evidence="1">
    <location>
        <begin position="1"/>
        <end position="18"/>
    </location>
</feature>
<accession>A0A0L0CBI1</accession>
<feature type="transmembrane region" description="Helical" evidence="2">
    <location>
        <begin position="383"/>
        <end position="404"/>
    </location>
</feature>
<dbReference type="Proteomes" id="UP000037069">
    <property type="component" value="Unassembled WGS sequence"/>
</dbReference>
<keyword evidence="2" id="KW-1133">Transmembrane helix</keyword>
<feature type="region of interest" description="Disordered" evidence="1">
    <location>
        <begin position="146"/>
        <end position="204"/>
    </location>
</feature>
<feature type="compositionally biased region" description="Basic and acidic residues" evidence="1">
    <location>
        <begin position="164"/>
        <end position="188"/>
    </location>
</feature>
<gene>
    <name evidence="3" type="ORF">FF38_03070</name>
</gene>
<dbReference type="EMBL" id="JRES01000631">
    <property type="protein sequence ID" value="KNC29768.1"/>
    <property type="molecule type" value="Genomic_DNA"/>
</dbReference>
<evidence type="ECO:0000313" key="3">
    <source>
        <dbReference type="EMBL" id="KNC29768.1"/>
    </source>
</evidence>
<organism evidence="3 4">
    <name type="scientific">Lucilia cuprina</name>
    <name type="common">Green bottle fly</name>
    <name type="synonym">Australian sheep blowfly</name>
    <dbReference type="NCBI Taxonomy" id="7375"/>
    <lineage>
        <taxon>Eukaryota</taxon>
        <taxon>Metazoa</taxon>
        <taxon>Ecdysozoa</taxon>
        <taxon>Arthropoda</taxon>
        <taxon>Hexapoda</taxon>
        <taxon>Insecta</taxon>
        <taxon>Pterygota</taxon>
        <taxon>Neoptera</taxon>
        <taxon>Endopterygota</taxon>
        <taxon>Diptera</taxon>
        <taxon>Brachycera</taxon>
        <taxon>Muscomorpha</taxon>
        <taxon>Oestroidea</taxon>
        <taxon>Calliphoridae</taxon>
        <taxon>Luciliinae</taxon>
        <taxon>Lucilia</taxon>
    </lineage>
</organism>
<evidence type="ECO:0000313" key="4">
    <source>
        <dbReference type="Proteomes" id="UP000037069"/>
    </source>
</evidence>
<keyword evidence="4" id="KW-1185">Reference proteome</keyword>
<dbReference type="AlphaFoldDB" id="A0A0L0CBI1"/>
<proteinExistence type="predicted"/>
<keyword evidence="2" id="KW-0812">Transmembrane</keyword>
<evidence type="ECO:0000256" key="1">
    <source>
        <dbReference type="SAM" id="MobiDB-lite"/>
    </source>
</evidence>
<evidence type="ECO:0000256" key="2">
    <source>
        <dbReference type="SAM" id="Phobius"/>
    </source>
</evidence>
<reference evidence="3 4" key="1">
    <citation type="journal article" date="2015" name="Nat. Commun.">
        <title>Lucilia cuprina genome unlocks parasitic fly biology to underpin future interventions.</title>
        <authorList>
            <person name="Anstead C.A."/>
            <person name="Korhonen P.K."/>
            <person name="Young N.D."/>
            <person name="Hall R.S."/>
            <person name="Jex A.R."/>
            <person name="Murali S.C."/>
            <person name="Hughes D.S."/>
            <person name="Lee S.F."/>
            <person name="Perry T."/>
            <person name="Stroehlein A.J."/>
            <person name="Ansell B.R."/>
            <person name="Breugelmans B."/>
            <person name="Hofmann A."/>
            <person name="Qu J."/>
            <person name="Dugan S."/>
            <person name="Lee S.L."/>
            <person name="Chao H."/>
            <person name="Dinh H."/>
            <person name="Han Y."/>
            <person name="Doddapaneni H.V."/>
            <person name="Worley K.C."/>
            <person name="Muzny D.M."/>
            <person name="Ioannidis P."/>
            <person name="Waterhouse R.M."/>
            <person name="Zdobnov E.M."/>
            <person name="James P.J."/>
            <person name="Bagnall N.H."/>
            <person name="Kotze A.C."/>
            <person name="Gibbs R.A."/>
            <person name="Richards S."/>
            <person name="Batterham P."/>
            <person name="Gasser R.B."/>
        </authorList>
    </citation>
    <scope>NUCLEOTIDE SEQUENCE [LARGE SCALE GENOMIC DNA]</scope>
    <source>
        <strain evidence="3 4">LS</strain>
        <tissue evidence="3">Full body</tissue>
    </source>
</reference>
<keyword evidence="2" id="KW-0472">Membrane</keyword>
<name>A0A0L0CBI1_LUCCU</name>
<sequence length="422" mass="47735">MDPLQSTNNDPATPTVMTSERGELLIQLEGSHTTSTETESPNFKQKKIVKFNDKDEKKTEQQFEKEVKKCKLKDNSEEELHEVLIIKDQLNNPDNKAETVQRQQNIIKLPVENLEIAQRFQQIMDMFNNFTKNLESLDLSSVKPISSTTAFTGSDKRKRPKSLSLERDIKEPLKHRSRYNEYIREGRNKAGNSNKPRSVSSSVSRTEVLVGGEYDEHLKQQEIELNETVSKAKEISKGCSISTATSSCELKSLGCQTLLSHDHISLNDLSLLEVSSLNSRSEQPNSLNNYAQAENACNFDYQQQQQQENAYQPLVENKTEQSQLAVVTREPSVPPFNIITIEANVTPSSTDLRRAPLCQRLWSVIGDFCTATFICLQVNRDCIFCLGFFAAFVVSASFLTAFFYHTLSVSPSLWQTSGNMRL</sequence>
<protein>
    <submittedName>
        <fullName evidence="3">Uncharacterized protein</fullName>
    </submittedName>
</protein>
<comment type="caution">
    <text evidence="3">The sequence shown here is derived from an EMBL/GenBank/DDBJ whole genome shotgun (WGS) entry which is preliminary data.</text>
</comment>
<feature type="region of interest" description="Disordered" evidence="1">
    <location>
        <begin position="1"/>
        <end position="21"/>
    </location>
</feature>